<feature type="transmembrane region" description="Helical" evidence="2">
    <location>
        <begin position="96"/>
        <end position="114"/>
    </location>
</feature>
<feature type="transmembrane region" description="Helical" evidence="2">
    <location>
        <begin position="308"/>
        <end position="327"/>
    </location>
</feature>
<feature type="transmembrane region" description="Helical" evidence="2">
    <location>
        <begin position="224"/>
        <end position="244"/>
    </location>
</feature>
<comment type="caution">
    <text evidence="3">The sequence shown here is derived from an EMBL/GenBank/DDBJ whole genome shotgun (WGS) entry which is preliminary data.</text>
</comment>
<evidence type="ECO:0000256" key="2">
    <source>
        <dbReference type="SAM" id="Phobius"/>
    </source>
</evidence>
<dbReference type="RefSeq" id="WP_377569815.1">
    <property type="nucleotide sequence ID" value="NZ_JBHTMP010000013.1"/>
</dbReference>
<evidence type="ECO:0000313" key="4">
    <source>
        <dbReference type="Proteomes" id="UP001597260"/>
    </source>
</evidence>
<dbReference type="Proteomes" id="UP001597260">
    <property type="component" value="Unassembled WGS sequence"/>
</dbReference>
<dbReference type="EMBL" id="JBHTMP010000013">
    <property type="protein sequence ID" value="MFD1321628.1"/>
    <property type="molecule type" value="Genomic_DNA"/>
</dbReference>
<name>A0ABW3YD02_9ACTN</name>
<feature type="transmembrane region" description="Helical" evidence="2">
    <location>
        <begin position="197"/>
        <end position="217"/>
    </location>
</feature>
<evidence type="ECO:0000313" key="3">
    <source>
        <dbReference type="EMBL" id="MFD1321628.1"/>
    </source>
</evidence>
<feature type="compositionally biased region" description="Basic and acidic residues" evidence="1">
    <location>
        <begin position="48"/>
        <end position="63"/>
    </location>
</feature>
<keyword evidence="2" id="KW-0812">Transmembrane</keyword>
<feature type="compositionally biased region" description="Low complexity" evidence="1">
    <location>
        <begin position="387"/>
        <end position="397"/>
    </location>
</feature>
<evidence type="ECO:0000256" key="1">
    <source>
        <dbReference type="SAM" id="MobiDB-lite"/>
    </source>
</evidence>
<keyword evidence="2" id="KW-1133">Transmembrane helix</keyword>
<feature type="region of interest" description="Disordered" evidence="1">
    <location>
        <begin position="1"/>
        <end position="89"/>
    </location>
</feature>
<feature type="transmembrane region" description="Helical" evidence="2">
    <location>
        <begin position="264"/>
        <end position="287"/>
    </location>
</feature>
<feature type="transmembrane region" description="Helical" evidence="2">
    <location>
        <begin position="134"/>
        <end position="157"/>
    </location>
</feature>
<feature type="compositionally biased region" description="Acidic residues" evidence="1">
    <location>
        <begin position="64"/>
        <end position="83"/>
    </location>
</feature>
<keyword evidence="2" id="KW-0472">Membrane</keyword>
<evidence type="ECO:0008006" key="5">
    <source>
        <dbReference type="Google" id="ProtNLM"/>
    </source>
</evidence>
<sequence length="414" mass="41361">MTKKSGATEAPSLNGSVEAEPTAAADVVATDVVTAAPTDREDEQLGDDVLKDVDLGDEGKTGSEVDDEAEAYDTGEDPDEESAGTDGAGVTNAPGAVVFALLAVAWLAAMLWAAQRSIVLSVGEAIAITNTAFALPGVISASLIAGASVSLTMTGLLTRWGMTSATPRFAGAVGGGLLTGLLAALAVTLSYGDGPSIMVLAGTTAAAATIGGIAGGVRNTTPVGAVAIASLAVLAVAQALNSFNEPIKKLFGSSETVESQVTALAWYSRTGWILGGLAAGLVAFGYLRWARRRAAAQGSPHPTLRWPGYLVAGAGPGLLLLAAELLTRTAGAQVLKLAGALSEADQAAQSMLSGSRVDYGLGVLFLGGFTALIAFGRTLRPNGEATDPAAADGGPADDAADRQSVVGAGQPVRD</sequence>
<proteinExistence type="predicted"/>
<keyword evidence="4" id="KW-1185">Reference proteome</keyword>
<gene>
    <name evidence="3" type="ORF">ACFQ4H_11065</name>
</gene>
<protein>
    <recommendedName>
        <fullName evidence="5">Integral membrane protein</fullName>
    </recommendedName>
</protein>
<feature type="transmembrane region" description="Helical" evidence="2">
    <location>
        <begin position="169"/>
        <end position="191"/>
    </location>
</feature>
<organism evidence="3 4">
    <name type="scientific">Micromonospora sonneratiae</name>
    <dbReference type="NCBI Taxonomy" id="1184706"/>
    <lineage>
        <taxon>Bacteria</taxon>
        <taxon>Bacillati</taxon>
        <taxon>Actinomycetota</taxon>
        <taxon>Actinomycetes</taxon>
        <taxon>Micromonosporales</taxon>
        <taxon>Micromonosporaceae</taxon>
        <taxon>Micromonospora</taxon>
    </lineage>
</organism>
<feature type="region of interest" description="Disordered" evidence="1">
    <location>
        <begin position="383"/>
        <end position="414"/>
    </location>
</feature>
<feature type="compositionally biased region" description="Low complexity" evidence="1">
    <location>
        <begin position="17"/>
        <end position="37"/>
    </location>
</feature>
<accession>A0ABW3YD02</accession>
<feature type="transmembrane region" description="Helical" evidence="2">
    <location>
        <begin position="359"/>
        <end position="376"/>
    </location>
</feature>
<reference evidence="4" key="1">
    <citation type="journal article" date="2019" name="Int. J. Syst. Evol. Microbiol.">
        <title>The Global Catalogue of Microorganisms (GCM) 10K type strain sequencing project: providing services to taxonomists for standard genome sequencing and annotation.</title>
        <authorList>
            <consortium name="The Broad Institute Genomics Platform"/>
            <consortium name="The Broad Institute Genome Sequencing Center for Infectious Disease"/>
            <person name="Wu L."/>
            <person name="Ma J."/>
        </authorList>
    </citation>
    <scope>NUCLEOTIDE SEQUENCE [LARGE SCALE GENOMIC DNA]</scope>
    <source>
        <strain evidence="4">JCM 31037</strain>
    </source>
</reference>